<dbReference type="InterPro" id="IPR001611">
    <property type="entry name" value="Leu-rich_rpt"/>
</dbReference>
<dbReference type="Gene3D" id="3.80.10.10">
    <property type="entry name" value="Ribonuclease Inhibitor"/>
    <property type="match status" value="1"/>
</dbReference>
<evidence type="ECO:0000256" key="5">
    <source>
        <dbReference type="ARBA" id="ARBA00022737"/>
    </source>
</evidence>
<evidence type="ECO:0000256" key="11">
    <source>
        <dbReference type="ARBA" id="ARBA00049760"/>
    </source>
</evidence>
<comment type="similarity">
    <text evidence="10">Belongs to the dynein light chain LC1-type family.</text>
</comment>
<dbReference type="PANTHER" id="PTHR15454:SF73">
    <property type="entry name" value="DYNEIN AXONEMAL LIGHT CHAIN 1"/>
    <property type="match status" value="1"/>
</dbReference>
<evidence type="ECO:0000256" key="2">
    <source>
        <dbReference type="ARBA" id="ARBA00022490"/>
    </source>
</evidence>
<name>A0A7S3MT44_9SPIT</name>
<dbReference type="PROSITE" id="PS51450">
    <property type="entry name" value="LRR"/>
    <property type="match status" value="2"/>
</dbReference>
<comment type="subcellular location">
    <subcellularLocation>
        <location evidence="1">Cytoplasm</location>
        <location evidence="1">Cytoskeleton</location>
        <location evidence="1">Cilium axoneme</location>
    </subcellularLocation>
</comment>
<dbReference type="InterPro" id="IPR032675">
    <property type="entry name" value="LRR_dom_sf"/>
</dbReference>
<keyword evidence="5" id="KW-0677">Repeat</keyword>
<keyword evidence="2" id="KW-0963">Cytoplasm</keyword>
<accession>A0A7S3MT44</accession>
<evidence type="ECO:0000256" key="4">
    <source>
        <dbReference type="ARBA" id="ARBA00022701"/>
    </source>
</evidence>
<dbReference type="EMBL" id="HBIE01036014">
    <property type="protein sequence ID" value="CAE0315989.1"/>
    <property type="molecule type" value="Transcribed_RNA"/>
</dbReference>
<sequence length="192" mass="21678">MPGISLREAIRRWEAKSGISPQEATEVSLICQLPSPIEKLDNEINQFENCEKLSLSTNAILQIVPMQRLKNLKILSLARNNIKKIQNLEDVAATLEQLWLSYNLIERLDNLAPLQKLNTFYVSNNRIRSWDEVAKCSQLADLRSVLFLSNPVYSDPDKKANWPLVVKKIPHVESIDGAMVTAALRAEADALD</sequence>
<dbReference type="FunFam" id="3.80.10.10:FF:000049">
    <property type="entry name" value="Dynein light chain 1"/>
    <property type="match status" value="1"/>
</dbReference>
<evidence type="ECO:0000256" key="1">
    <source>
        <dbReference type="ARBA" id="ARBA00004430"/>
    </source>
</evidence>
<dbReference type="GO" id="GO:0005874">
    <property type="term" value="C:microtubule"/>
    <property type="evidence" value="ECO:0007669"/>
    <property type="project" value="UniProtKB-KW"/>
</dbReference>
<keyword evidence="8" id="KW-0206">Cytoskeleton</keyword>
<keyword evidence="6" id="KW-0243">Dynein</keyword>
<keyword evidence="7" id="KW-0505">Motor protein</keyword>
<evidence type="ECO:0000313" key="12">
    <source>
        <dbReference type="EMBL" id="CAE0315989.1"/>
    </source>
</evidence>
<evidence type="ECO:0000256" key="10">
    <source>
        <dbReference type="ARBA" id="ARBA00049659"/>
    </source>
</evidence>
<keyword evidence="3" id="KW-0433">Leucine-rich repeat</keyword>
<evidence type="ECO:0000256" key="9">
    <source>
        <dbReference type="ARBA" id="ARBA00023273"/>
    </source>
</evidence>
<dbReference type="SUPFAM" id="SSF52058">
    <property type="entry name" value="L domain-like"/>
    <property type="match status" value="1"/>
</dbReference>
<evidence type="ECO:0000256" key="3">
    <source>
        <dbReference type="ARBA" id="ARBA00022614"/>
    </source>
</evidence>
<evidence type="ECO:0000256" key="6">
    <source>
        <dbReference type="ARBA" id="ARBA00023017"/>
    </source>
</evidence>
<dbReference type="SMART" id="SM00365">
    <property type="entry name" value="LRR_SD22"/>
    <property type="match status" value="3"/>
</dbReference>
<dbReference type="InterPro" id="IPR025875">
    <property type="entry name" value="Leu-rich_rpt_4"/>
</dbReference>
<organism evidence="12">
    <name type="scientific">Favella ehrenbergii</name>
    <dbReference type="NCBI Taxonomy" id="182087"/>
    <lineage>
        <taxon>Eukaryota</taxon>
        <taxon>Sar</taxon>
        <taxon>Alveolata</taxon>
        <taxon>Ciliophora</taxon>
        <taxon>Intramacronucleata</taxon>
        <taxon>Spirotrichea</taxon>
        <taxon>Choreotrichia</taxon>
        <taxon>Tintinnida</taxon>
        <taxon>Xystonellidae</taxon>
        <taxon>Favella</taxon>
    </lineage>
</organism>
<keyword evidence="9" id="KW-0966">Cell projection</keyword>
<dbReference type="GO" id="GO:0030286">
    <property type="term" value="C:dynein complex"/>
    <property type="evidence" value="ECO:0007669"/>
    <property type="project" value="UniProtKB-KW"/>
</dbReference>
<dbReference type="PANTHER" id="PTHR15454">
    <property type="entry name" value="NISCHARIN RELATED"/>
    <property type="match status" value="1"/>
</dbReference>
<dbReference type="Pfam" id="PF12799">
    <property type="entry name" value="LRR_4"/>
    <property type="match status" value="1"/>
</dbReference>
<gene>
    <name evidence="12" type="ORF">FEHR0123_LOCUS10922</name>
</gene>
<reference evidence="12" key="1">
    <citation type="submission" date="2021-01" db="EMBL/GenBank/DDBJ databases">
        <authorList>
            <person name="Corre E."/>
            <person name="Pelletier E."/>
            <person name="Niang G."/>
            <person name="Scheremetjew M."/>
            <person name="Finn R."/>
            <person name="Kale V."/>
            <person name="Holt S."/>
            <person name="Cochrane G."/>
            <person name="Meng A."/>
            <person name="Brown T."/>
            <person name="Cohen L."/>
        </authorList>
    </citation>
    <scope>NUCLEOTIDE SEQUENCE</scope>
    <source>
        <strain evidence="12">Fehren 1</strain>
    </source>
</reference>
<evidence type="ECO:0000256" key="8">
    <source>
        <dbReference type="ARBA" id="ARBA00023212"/>
    </source>
</evidence>
<keyword evidence="4" id="KW-0493">Microtubule</keyword>
<dbReference type="AlphaFoldDB" id="A0A7S3MT44"/>
<evidence type="ECO:0000256" key="7">
    <source>
        <dbReference type="ARBA" id="ARBA00023175"/>
    </source>
</evidence>
<proteinExistence type="inferred from homology"/>
<protein>
    <recommendedName>
        <fullName evidence="11">Dynein axonemal light chain 1</fullName>
    </recommendedName>
</protein>
<dbReference type="GO" id="GO:0005930">
    <property type="term" value="C:axoneme"/>
    <property type="evidence" value="ECO:0007669"/>
    <property type="project" value="UniProtKB-SubCell"/>
</dbReference>